<keyword evidence="2" id="KW-1185">Reference proteome</keyword>
<protein>
    <submittedName>
        <fullName evidence="1">Uncharacterized protein</fullName>
    </submittedName>
</protein>
<proteinExistence type="predicted"/>
<gene>
    <name evidence="1" type="ORF">EFB08_23270</name>
</gene>
<dbReference type="AlphaFoldDB" id="A0A3M9M984"/>
<reference evidence="1 2" key="1">
    <citation type="submission" date="2018-11" db="EMBL/GenBank/DDBJ databases">
        <title>Rufibacter latericius sp. nov., isolated from water in Baiyang Lake.</title>
        <authorList>
            <person name="Yang Y."/>
        </authorList>
    </citation>
    <scope>NUCLEOTIDE SEQUENCE [LARGE SCALE GENOMIC DNA]</scope>
    <source>
        <strain evidence="1 2">R-22-1c-1</strain>
    </source>
</reference>
<name>A0A3M9M984_9BACT</name>
<comment type="caution">
    <text evidence="1">The sequence shown here is derived from an EMBL/GenBank/DDBJ whole genome shotgun (WGS) entry which is preliminary data.</text>
</comment>
<evidence type="ECO:0000313" key="1">
    <source>
        <dbReference type="EMBL" id="RNI22056.1"/>
    </source>
</evidence>
<organism evidence="1 2">
    <name type="scientific">Rufibacter latericius</name>
    <dbReference type="NCBI Taxonomy" id="2487040"/>
    <lineage>
        <taxon>Bacteria</taxon>
        <taxon>Pseudomonadati</taxon>
        <taxon>Bacteroidota</taxon>
        <taxon>Cytophagia</taxon>
        <taxon>Cytophagales</taxon>
        <taxon>Hymenobacteraceae</taxon>
        <taxon>Rufibacter</taxon>
    </lineage>
</organism>
<dbReference type="EMBL" id="RJJD01000023">
    <property type="protein sequence ID" value="RNI22056.1"/>
    <property type="molecule type" value="Genomic_DNA"/>
</dbReference>
<sequence length="124" mass="14539">MFYSLELKEKRDGNKKIKEVSFNAILQHDKIKKNTNLIEILTNFQTETRIASNYRNNITHSYPDNFPNHRIQVYKDESGNKKYGFHSGEYTKASIFIKNTYDSLQSLYSYINNLKVEFSVATKG</sequence>
<evidence type="ECO:0000313" key="2">
    <source>
        <dbReference type="Proteomes" id="UP000272117"/>
    </source>
</evidence>
<accession>A0A3M9M984</accession>
<dbReference type="Proteomes" id="UP000272117">
    <property type="component" value="Unassembled WGS sequence"/>
</dbReference>